<evidence type="ECO:0000313" key="1">
    <source>
        <dbReference type="EMBL" id="QDT75941.1"/>
    </source>
</evidence>
<organism evidence="1 2">
    <name type="scientific">Lacipirellula limnantheis</name>
    <dbReference type="NCBI Taxonomy" id="2528024"/>
    <lineage>
        <taxon>Bacteria</taxon>
        <taxon>Pseudomonadati</taxon>
        <taxon>Planctomycetota</taxon>
        <taxon>Planctomycetia</taxon>
        <taxon>Pirellulales</taxon>
        <taxon>Lacipirellulaceae</taxon>
        <taxon>Lacipirellula</taxon>
    </lineage>
</organism>
<dbReference type="Proteomes" id="UP000317909">
    <property type="component" value="Chromosome"/>
</dbReference>
<evidence type="ECO:0000313" key="2">
    <source>
        <dbReference type="Proteomes" id="UP000317909"/>
    </source>
</evidence>
<dbReference type="OrthoDB" id="288287at2"/>
<proteinExistence type="predicted"/>
<reference evidence="1 2" key="1">
    <citation type="submission" date="2019-02" db="EMBL/GenBank/DDBJ databases">
        <title>Deep-cultivation of Planctomycetes and their phenomic and genomic characterization uncovers novel biology.</title>
        <authorList>
            <person name="Wiegand S."/>
            <person name="Jogler M."/>
            <person name="Boedeker C."/>
            <person name="Pinto D."/>
            <person name="Vollmers J."/>
            <person name="Rivas-Marin E."/>
            <person name="Kohn T."/>
            <person name="Peeters S.H."/>
            <person name="Heuer A."/>
            <person name="Rast P."/>
            <person name="Oberbeckmann S."/>
            <person name="Bunk B."/>
            <person name="Jeske O."/>
            <person name="Meyerdierks A."/>
            <person name="Storesund J.E."/>
            <person name="Kallscheuer N."/>
            <person name="Luecker S."/>
            <person name="Lage O.M."/>
            <person name="Pohl T."/>
            <person name="Merkel B.J."/>
            <person name="Hornburger P."/>
            <person name="Mueller R.-W."/>
            <person name="Bruemmer F."/>
            <person name="Labrenz M."/>
            <person name="Spormann A.M."/>
            <person name="Op den Camp H."/>
            <person name="Overmann J."/>
            <person name="Amann R."/>
            <person name="Jetten M.S.M."/>
            <person name="Mascher T."/>
            <person name="Medema M.H."/>
            <person name="Devos D.P."/>
            <person name="Kaster A.-K."/>
            <person name="Ovreas L."/>
            <person name="Rohde M."/>
            <person name="Galperin M.Y."/>
            <person name="Jogler C."/>
        </authorList>
    </citation>
    <scope>NUCLEOTIDE SEQUENCE [LARGE SCALE GENOMIC DNA]</scope>
    <source>
        <strain evidence="1 2">I41</strain>
    </source>
</reference>
<dbReference type="RefSeq" id="WP_145435706.1">
    <property type="nucleotide sequence ID" value="NZ_CP036339.1"/>
</dbReference>
<protein>
    <submittedName>
        <fullName evidence="1">Uncharacterized protein</fullName>
    </submittedName>
</protein>
<gene>
    <name evidence="1" type="ORF">I41_51860</name>
</gene>
<dbReference type="KEGG" id="llh:I41_51860"/>
<dbReference type="EMBL" id="CP036339">
    <property type="protein sequence ID" value="QDT75941.1"/>
    <property type="molecule type" value="Genomic_DNA"/>
</dbReference>
<name>A0A517U5N2_9BACT</name>
<sequence length="106" mass="11466">MQWLAGATATHDRSLGESGSTEDALALAKEIYEAGAVKVLAVDIEVYGDDEDEEGLGQNTGRLVIELPNAPADRSRVFDWVAAVSESHGFDPYEDIGQTHLFVMLD</sequence>
<dbReference type="AlphaFoldDB" id="A0A517U5N2"/>
<accession>A0A517U5N2</accession>
<keyword evidence="2" id="KW-1185">Reference proteome</keyword>